<feature type="domain" description="RRM" evidence="4">
    <location>
        <begin position="280"/>
        <end position="362"/>
    </location>
</feature>
<dbReference type="OrthoDB" id="6507044at2759"/>
<dbReference type="CDD" id="cd00780">
    <property type="entry name" value="NTF2"/>
    <property type="match status" value="1"/>
</dbReference>
<reference evidence="6 7" key="1">
    <citation type="submission" date="2020-12" db="EMBL/GenBank/DDBJ databases">
        <title>Concerted genomic and epigenomic changes stabilize Arabidopsis allopolyploids.</title>
        <authorList>
            <person name="Chen Z."/>
        </authorList>
    </citation>
    <scope>NUCLEOTIDE SEQUENCE [LARGE SCALE GENOMIC DNA]</scope>
    <source>
        <strain evidence="6">As9502</strain>
        <tissue evidence="6">Leaf</tissue>
    </source>
</reference>
<dbReference type="PROSITE" id="PS50177">
    <property type="entry name" value="NTF2_DOMAIN"/>
    <property type="match status" value="1"/>
</dbReference>
<name>A0A8T2HJF8_ARASU</name>
<evidence type="ECO:0000256" key="2">
    <source>
        <dbReference type="PROSITE-ProRule" id="PRU00176"/>
    </source>
</evidence>
<feature type="region of interest" description="Disordered" evidence="3">
    <location>
        <begin position="359"/>
        <end position="427"/>
    </location>
</feature>
<dbReference type="EMBL" id="JAEFBJ010000001">
    <property type="protein sequence ID" value="KAG7658952.1"/>
    <property type="molecule type" value="Genomic_DNA"/>
</dbReference>
<evidence type="ECO:0000259" key="4">
    <source>
        <dbReference type="PROSITE" id="PS50102"/>
    </source>
</evidence>
<feature type="compositionally biased region" description="Polar residues" evidence="3">
    <location>
        <begin position="380"/>
        <end position="403"/>
    </location>
</feature>
<dbReference type="CDD" id="cd00590">
    <property type="entry name" value="RRM_SF"/>
    <property type="match status" value="1"/>
</dbReference>
<dbReference type="GO" id="GO:0003729">
    <property type="term" value="F:mRNA binding"/>
    <property type="evidence" value="ECO:0007669"/>
    <property type="project" value="TreeGrafter"/>
</dbReference>
<sequence>MATEGVVPSAQDIAAEFVRQYYHVLGQLPHEARRLYVDASVVSRPDVTGTMMSFTSVEAINKHILSCDFENTKFEVLSVDSQNSLEDGIFIMVIGFMTGKDNQRRKFSQMFYLARQNTLVVLNDMLRYVDQEDSSTTETPCEPVTEIVRPADGLNKAEKTELKQKNVASVEKSVNAAVEKNAAPLDNGKMKQSEKAVITQKVTEPDAAPQPDGAKRSFADIVGSMAKNAAPFQVKSPVQAPVQKPKYVGQPRAAAAPQKPAYVSKSIKKNDQKVIEVPGTSIFVANLPLNAMPPQLFELFKDFGPIKENGIQVRSSRGNANPVCFGFISFETVASVQSVLQAAKNTPFMLADRKLRVKEKEVDYDGSKPSGKTKGGSNKTQNDSTDSSKTENGSADDSKTNGSAEDGEKEFKQVKSRRNRKKSEAAH</sequence>
<keyword evidence="7" id="KW-1185">Reference proteome</keyword>
<dbReference type="InterPro" id="IPR039539">
    <property type="entry name" value="Ras_GTPase_bind_prot"/>
</dbReference>
<proteinExistence type="predicted"/>
<evidence type="ECO:0000259" key="5">
    <source>
        <dbReference type="PROSITE" id="PS50177"/>
    </source>
</evidence>
<dbReference type="Pfam" id="PF02136">
    <property type="entry name" value="NTF2"/>
    <property type="match status" value="1"/>
</dbReference>
<comment type="caution">
    <text evidence="6">The sequence shown here is derived from an EMBL/GenBank/DDBJ whole genome shotgun (WGS) entry which is preliminary data.</text>
</comment>
<dbReference type="GO" id="GO:0005829">
    <property type="term" value="C:cytosol"/>
    <property type="evidence" value="ECO:0007669"/>
    <property type="project" value="TreeGrafter"/>
</dbReference>
<dbReference type="PANTHER" id="PTHR10693">
    <property type="entry name" value="RAS GTPASE-ACTIVATING PROTEIN-BINDING PROTEIN"/>
    <property type="match status" value="1"/>
</dbReference>
<dbReference type="Proteomes" id="UP000694251">
    <property type="component" value="Chromosome 1"/>
</dbReference>
<keyword evidence="1 2" id="KW-0694">RNA-binding</keyword>
<accession>A0A8T2HJF8</accession>
<dbReference type="AlphaFoldDB" id="A0A8T2HJF8"/>
<dbReference type="PROSITE" id="PS50102">
    <property type="entry name" value="RRM"/>
    <property type="match status" value="1"/>
</dbReference>
<dbReference type="GO" id="GO:1990904">
    <property type="term" value="C:ribonucleoprotein complex"/>
    <property type="evidence" value="ECO:0007669"/>
    <property type="project" value="TreeGrafter"/>
</dbReference>
<dbReference type="PANTHER" id="PTHR10693:SF79">
    <property type="entry name" value="NUCLEAR TRANSPORT FACTOR 2 (NTF2) FAMILY PROTEIN"/>
    <property type="match status" value="1"/>
</dbReference>
<organism evidence="6 7">
    <name type="scientific">Arabidopsis suecica</name>
    <name type="common">Swedish thale-cress</name>
    <name type="synonym">Cardaminopsis suecica</name>
    <dbReference type="NCBI Taxonomy" id="45249"/>
    <lineage>
        <taxon>Eukaryota</taxon>
        <taxon>Viridiplantae</taxon>
        <taxon>Streptophyta</taxon>
        <taxon>Embryophyta</taxon>
        <taxon>Tracheophyta</taxon>
        <taxon>Spermatophyta</taxon>
        <taxon>Magnoliopsida</taxon>
        <taxon>eudicotyledons</taxon>
        <taxon>Gunneridae</taxon>
        <taxon>Pentapetalae</taxon>
        <taxon>rosids</taxon>
        <taxon>malvids</taxon>
        <taxon>Brassicales</taxon>
        <taxon>Brassicaceae</taxon>
        <taxon>Camelineae</taxon>
        <taxon>Arabidopsis</taxon>
    </lineage>
</organism>
<feature type="compositionally biased region" description="Low complexity" evidence="3">
    <location>
        <begin position="367"/>
        <end position="379"/>
    </location>
</feature>
<protein>
    <submittedName>
        <fullName evidence="6">RNA-binding domain superfamily</fullName>
    </submittedName>
</protein>
<evidence type="ECO:0000256" key="1">
    <source>
        <dbReference type="ARBA" id="ARBA00022884"/>
    </source>
</evidence>
<feature type="domain" description="NTF2" evidence="5">
    <location>
        <begin position="13"/>
        <end position="128"/>
    </location>
</feature>
<dbReference type="InterPro" id="IPR002075">
    <property type="entry name" value="NTF2_dom"/>
</dbReference>
<dbReference type="InterPro" id="IPR000504">
    <property type="entry name" value="RRM_dom"/>
</dbReference>
<evidence type="ECO:0000256" key="3">
    <source>
        <dbReference type="SAM" id="MobiDB-lite"/>
    </source>
</evidence>
<evidence type="ECO:0000313" key="6">
    <source>
        <dbReference type="EMBL" id="KAG7658952.1"/>
    </source>
</evidence>
<dbReference type="SMART" id="SM00360">
    <property type="entry name" value="RRM"/>
    <property type="match status" value="1"/>
</dbReference>
<gene>
    <name evidence="6" type="ORF">ISN44_As01g058890</name>
</gene>
<dbReference type="Pfam" id="PF00076">
    <property type="entry name" value="RRM_1"/>
    <property type="match status" value="1"/>
</dbReference>
<dbReference type="InterPro" id="IPR018222">
    <property type="entry name" value="Nuclear_transport_factor_2_euk"/>
</dbReference>
<evidence type="ECO:0000313" key="7">
    <source>
        <dbReference type="Proteomes" id="UP000694251"/>
    </source>
</evidence>